<gene>
    <name evidence="4" type="ORF">BBN63_24945</name>
</gene>
<keyword evidence="5" id="KW-1185">Reference proteome</keyword>
<protein>
    <submittedName>
        <fullName evidence="4">Phosphopantetheinyl transferase</fullName>
    </submittedName>
</protein>
<dbReference type="Gene3D" id="3.90.470.20">
    <property type="entry name" value="4'-phosphopantetheinyl transferase domain"/>
    <property type="match status" value="2"/>
</dbReference>
<dbReference type="GO" id="GO:0019878">
    <property type="term" value="P:lysine biosynthetic process via aminoadipic acid"/>
    <property type="evidence" value="ECO:0007669"/>
    <property type="project" value="TreeGrafter"/>
</dbReference>
<evidence type="ECO:0000313" key="4">
    <source>
        <dbReference type="EMBL" id="AQU71214.1"/>
    </source>
</evidence>
<dbReference type="Proteomes" id="UP000189677">
    <property type="component" value="Chromosome"/>
</dbReference>
<comment type="similarity">
    <text evidence="1">Belongs to the P-Pant transferase superfamily. Gsp/Sfp/HetI/AcpT family.</text>
</comment>
<organism evidence="4 5">
    <name type="scientific">Streptomyces niveus</name>
    <name type="common">Streptomyces spheroides</name>
    <dbReference type="NCBI Taxonomy" id="193462"/>
    <lineage>
        <taxon>Bacteria</taxon>
        <taxon>Bacillati</taxon>
        <taxon>Actinomycetota</taxon>
        <taxon>Actinomycetes</taxon>
        <taxon>Kitasatosporales</taxon>
        <taxon>Streptomycetaceae</taxon>
        <taxon>Streptomyces</taxon>
    </lineage>
</organism>
<dbReference type="InterPro" id="IPR050559">
    <property type="entry name" value="P-Pant_transferase_sf"/>
</dbReference>
<keyword evidence="2 4" id="KW-0808">Transferase</keyword>
<evidence type="ECO:0000256" key="2">
    <source>
        <dbReference type="ARBA" id="ARBA00022679"/>
    </source>
</evidence>
<dbReference type="AlphaFoldDB" id="A0A1U9R401"/>
<feature type="domain" description="4'-phosphopantetheinyl transferase" evidence="3">
    <location>
        <begin position="124"/>
        <end position="206"/>
    </location>
</feature>
<sequence>MVIPGPSADWSRVRADLDRHGVALLCARQDDWRPEGAGERLRALLGHDWERYLELTHRQVRTRFAASRVLLKFGAAAALGVRPESVELGYGLGGRPCLRGYDGVHISLSHTDDLLLVGLATDGAIGVDAERSDRVLYGSGLVRHMCTPYEAERIEAMPVAGRNPAMVRLWTLKEAYSKAVGLGMKLGFTDFGFSPDRAPTDVLRPDGTPGTVGAWAFHTMSYAGRYTLGVAVGDAGFGRTTDPSAATALDPLTVDALLAAIAEEERDTP</sequence>
<dbReference type="GO" id="GO:0000287">
    <property type="term" value="F:magnesium ion binding"/>
    <property type="evidence" value="ECO:0007669"/>
    <property type="project" value="InterPro"/>
</dbReference>
<dbReference type="GO" id="GO:0005829">
    <property type="term" value="C:cytosol"/>
    <property type="evidence" value="ECO:0007669"/>
    <property type="project" value="TreeGrafter"/>
</dbReference>
<name>A0A1U9R401_STRNV</name>
<dbReference type="KEGG" id="snw:BBN63_24945"/>
<proteinExistence type="inferred from homology"/>
<reference evidence="4 5" key="1">
    <citation type="submission" date="2016-11" db="EMBL/GenBank/DDBJ databases">
        <title>Complete genome sequence of Streptomyces niveus SCSIO 3406.</title>
        <authorList>
            <person name="Zhu Q."/>
            <person name="Cheng W."/>
            <person name="Song Y."/>
            <person name="Li Q."/>
            <person name="Ju J."/>
        </authorList>
    </citation>
    <scope>NUCLEOTIDE SEQUENCE [LARGE SCALE GENOMIC DNA]</scope>
    <source>
        <strain evidence="4 5">SCSIO 3406</strain>
    </source>
</reference>
<dbReference type="PANTHER" id="PTHR12215">
    <property type="entry name" value="PHOSPHOPANTETHEINE TRANSFERASE"/>
    <property type="match status" value="1"/>
</dbReference>
<dbReference type="InterPro" id="IPR037143">
    <property type="entry name" value="4-PPantetheinyl_Trfase_dom_sf"/>
</dbReference>
<dbReference type="GO" id="GO:0008897">
    <property type="term" value="F:holo-[acyl-carrier-protein] synthase activity"/>
    <property type="evidence" value="ECO:0007669"/>
    <property type="project" value="InterPro"/>
</dbReference>
<dbReference type="EMBL" id="CP018047">
    <property type="protein sequence ID" value="AQU71214.1"/>
    <property type="molecule type" value="Genomic_DNA"/>
</dbReference>
<evidence type="ECO:0000256" key="1">
    <source>
        <dbReference type="ARBA" id="ARBA00010990"/>
    </source>
</evidence>
<accession>A0A1U9R401</accession>
<dbReference type="Pfam" id="PF01648">
    <property type="entry name" value="ACPS"/>
    <property type="match status" value="1"/>
</dbReference>
<dbReference type="SUPFAM" id="SSF56214">
    <property type="entry name" value="4'-phosphopantetheinyl transferase"/>
    <property type="match status" value="2"/>
</dbReference>
<dbReference type="PANTHER" id="PTHR12215:SF10">
    <property type="entry name" value="L-AMINOADIPATE-SEMIALDEHYDE DEHYDROGENASE-PHOSPHOPANTETHEINYL TRANSFERASE"/>
    <property type="match status" value="1"/>
</dbReference>
<evidence type="ECO:0000313" key="5">
    <source>
        <dbReference type="Proteomes" id="UP000189677"/>
    </source>
</evidence>
<dbReference type="InterPro" id="IPR008278">
    <property type="entry name" value="4-PPantetheinyl_Trfase_dom"/>
</dbReference>
<evidence type="ECO:0000259" key="3">
    <source>
        <dbReference type="Pfam" id="PF01648"/>
    </source>
</evidence>